<dbReference type="PROSITE" id="PS50304">
    <property type="entry name" value="TUDOR"/>
    <property type="match status" value="1"/>
</dbReference>
<feature type="domain" description="Tudor" evidence="7">
    <location>
        <begin position="274"/>
        <end position="334"/>
    </location>
</feature>
<dbReference type="EMBL" id="JAUZQC010000025">
    <property type="protein sequence ID" value="KAK5848145.1"/>
    <property type="molecule type" value="Genomic_DNA"/>
</dbReference>
<protein>
    <recommendedName>
        <fullName evidence="2">ubiquitinyl hydrolase 1</fullName>
        <ecNumber evidence="2">3.4.19.12</ecNumber>
    </recommendedName>
</protein>
<evidence type="ECO:0000256" key="2">
    <source>
        <dbReference type="ARBA" id="ARBA00012759"/>
    </source>
</evidence>
<dbReference type="PANTHER" id="PTHR12419:SF9">
    <property type="entry name" value="OTU DOMAIN-CONTAINING PROTEIN 4"/>
    <property type="match status" value="1"/>
</dbReference>
<evidence type="ECO:0000313" key="10">
    <source>
        <dbReference type="Proteomes" id="UP001346869"/>
    </source>
</evidence>
<evidence type="ECO:0000259" key="8">
    <source>
        <dbReference type="PROSITE" id="PS50802"/>
    </source>
</evidence>
<dbReference type="EC" id="3.4.19.12" evidence="2"/>
<keyword evidence="5" id="KW-0788">Thiol protease</keyword>
<evidence type="ECO:0000256" key="6">
    <source>
        <dbReference type="SAM" id="MobiDB-lite"/>
    </source>
</evidence>
<feature type="compositionally biased region" description="Pro residues" evidence="6">
    <location>
        <begin position="987"/>
        <end position="1004"/>
    </location>
</feature>
<feature type="compositionally biased region" description="Low complexity" evidence="6">
    <location>
        <begin position="770"/>
        <end position="793"/>
    </location>
</feature>
<keyword evidence="4" id="KW-0833">Ubl conjugation pathway</keyword>
<keyword evidence="10" id="KW-1185">Reference proteome</keyword>
<feature type="compositionally biased region" description="Basic residues" evidence="6">
    <location>
        <begin position="1251"/>
        <end position="1264"/>
    </location>
</feature>
<feature type="region of interest" description="Disordered" evidence="6">
    <location>
        <begin position="1238"/>
        <end position="1314"/>
    </location>
</feature>
<feature type="compositionally biased region" description="Polar residues" evidence="6">
    <location>
        <begin position="858"/>
        <end position="870"/>
    </location>
</feature>
<dbReference type="GO" id="GO:0004843">
    <property type="term" value="F:cysteine-type deubiquitinase activity"/>
    <property type="evidence" value="ECO:0007669"/>
    <property type="project" value="UniProtKB-EC"/>
</dbReference>
<dbReference type="Proteomes" id="UP001346869">
    <property type="component" value="Unassembled WGS sequence"/>
</dbReference>
<feature type="compositionally biased region" description="Low complexity" evidence="6">
    <location>
        <begin position="675"/>
        <end position="690"/>
    </location>
</feature>
<accession>A0AAN7WSR5</accession>
<feature type="compositionally biased region" description="Polar residues" evidence="6">
    <location>
        <begin position="695"/>
        <end position="713"/>
    </location>
</feature>
<feature type="compositionally biased region" description="Pro residues" evidence="6">
    <location>
        <begin position="873"/>
        <end position="886"/>
    </location>
</feature>
<evidence type="ECO:0000313" key="9">
    <source>
        <dbReference type="EMBL" id="KAK5848145.1"/>
    </source>
</evidence>
<feature type="compositionally biased region" description="Low complexity" evidence="6">
    <location>
        <begin position="620"/>
        <end position="634"/>
    </location>
</feature>
<feature type="domain" description="OTU" evidence="8">
    <location>
        <begin position="26"/>
        <end position="147"/>
    </location>
</feature>
<keyword evidence="3" id="KW-0645">Protease</keyword>
<keyword evidence="5" id="KW-0378">Hydrolase</keyword>
<evidence type="ECO:0000256" key="1">
    <source>
        <dbReference type="ARBA" id="ARBA00000707"/>
    </source>
</evidence>
<dbReference type="InterPro" id="IPR002999">
    <property type="entry name" value="Tudor"/>
</dbReference>
<dbReference type="SUPFAM" id="SSF63748">
    <property type="entry name" value="Tudor/PWWP/MBT"/>
    <property type="match status" value="1"/>
</dbReference>
<reference evidence="9 10" key="1">
    <citation type="journal article" date="2023" name="Genes (Basel)">
        <title>Chromosome-Level Genome Assembly and Circadian Gene Repertoire of the Patagonia Blennie Eleginops maclovinus-The Closest Ancestral Proxy of Antarctic Cryonotothenioids.</title>
        <authorList>
            <person name="Cheng C.C."/>
            <person name="Rivera-Colon A.G."/>
            <person name="Minhas B.F."/>
            <person name="Wilson L."/>
            <person name="Rayamajhi N."/>
            <person name="Vargas-Chacoff L."/>
            <person name="Catchen J.M."/>
        </authorList>
    </citation>
    <scope>NUCLEOTIDE SEQUENCE [LARGE SCALE GENOMIC DNA]</scope>
    <source>
        <strain evidence="9">JMC-PN-2008</strain>
    </source>
</reference>
<reference evidence="9 10" key="2">
    <citation type="journal article" date="2023" name="Mol. Biol. Evol.">
        <title>Genomics of Secondarily Temperate Adaptation in the Only Non-Antarctic Icefish.</title>
        <authorList>
            <person name="Rivera-Colon A.G."/>
            <person name="Rayamajhi N."/>
            <person name="Minhas B.F."/>
            <person name="Madrigal G."/>
            <person name="Bilyk K.T."/>
            <person name="Yoon V."/>
            <person name="Hune M."/>
            <person name="Gregory S."/>
            <person name="Cheng C.H.C."/>
            <person name="Catchen J.M."/>
        </authorList>
    </citation>
    <scope>NUCLEOTIDE SEQUENCE [LARGE SCALE GENOMIC DNA]</scope>
    <source>
        <strain evidence="9">JMC-PN-2008</strain>
    </source>
</reference>
<evidence type="ECO:0000256" key="3">
    <source>
        <dbReference type="ARBA" id="ARBA00022670"/>
    </source>
</evidence>
<proteinExistence type="predicted"/>
<feature type="region of interest" description="Disordered" evidence="6">
    <location>
        <begin position="603"/>
        <end position="946"/>
    </location>
</feature>
<feature type="compositionally biased region" description="Basic and acidic residues" evidence="6">
    <location>
        <begin position="337"/>
        <end position="354"/>
    </location>
</feature>
<name>A0AAN7WSR5_ELEMC</name>
<feature type="compositionally biased region" description="Low complexity" evidence="6">
    <location>
        <begin position="490"/>
        <end position="513"/>
    </location>
</feature>
<feature type="compositionally biased region" description="Low complexity" evidence="6">
    <location>
        <begin position="1023"/>
        <end position="1036"/>
    </location>
</feature>
<dbReference type="GO" id="GO:0006508">
    <property type="term" value="P:proteolysis"/>
    <property type="evidence" value="ECO:0007669"/>
    <property type="project" value="UniProtKB-KW"/>
</dbReference>
<comment type="catalytic activity">
    <reaction evidence="1">
        <text>Thiol-dependent hydrolysis of ester, thioester, amide, peptide and isopeptide bonds formed by the C-terminal Gly of ubiquitin (a 76-residue protein attached to proteins as an intracellular targeting signal).</text>
        <dbReference type="EC" id="3.4.19.12"/>
    </reaction>
</comment>
<dbReference type="SUPFAM" id="SSF54001">
    <property type="entry name" value="Cysteine proteinases"/>
    <property type="match status" value="1"/>
</dbReference>
<dbReference type="InterPro" id="IPR050704">
    <property type="entry name" value="Peptidase_C85-like"/>
</dbReference>
<feature type="compositionally biased region" description="Basic residues" evidence="6">
    <location>
        <begin position="463"/>
        <end position="473"/>
    </location>
</feature>
<evidence type="ECO:0000256" key="4">
    <source>
        <dbReference type="ARBA" id="ARBA00022786"/>
    </source>
</evidence>
<feature type="region of interest" description="Disordered" evidence="6">
    <location>
        <begin position="333"/>
        <end position="426"/>
    </location>
</feature>
<feature type="compositionally biased region" description="Low complexity" evidence="6">
    <location>
        <begin position="714"/>
        <end position="744"/>
    </location>
</feature>
<sequence length="1314" mass="142379">MEGSMKSNEEKGAEKLMDDYLKSVGLHRKKIAKDGSCLFRAVAEQVLHSQNLHTKVRLKCVDFLKENRESYEAFIEGDFEEYLFKLQDPQQWVGEVEINALAVMYKRDFLIFQEPGKQAVNITDKNFKDKVRLCFLNGNHYDSVYPITHIKDAALCQSILYELLYDNVFKVDRGSLGTCHRAGRPGDLLSDDIMNACASSDESDLDPGETLWVENGASTTAPRHRGRGRGRQLLPERVRRSLNPTLFRNVEYDIWHKTKRAQQKRDYCIAAGMQFTTGDRCQVRLEAGGRSYNATIKEVPPSNGPVTVHIEELGTRRQVNLWSLRPYEENSWSTVGNRDKRLSNGHGDWEERGKGRGRGKHLPASSSSSSSSPVAQTMAPGSSVRVLKQNSWPPQATVEEPGNKATRKSVGSMEAPFGLTETQRLAREEEERNVALVEIQLRDEHSFPALGAQAGASADGGRKKGVERKRYQRNKTASPVEDVAGDRPKSSTPPLASPPTTTNTTTSNTTSNPDPTPPAWLGSIKASTPNLKMASAAAPPSTCAPRTEKTNSPIPPFIPSSATLFLPPALPAASPPTPPIVSSPPKSSSPALALPTFIAPIAPSPSAQGFLPRPSPPVSSLPHQAAPDAPAASAQNSLPNLGGLLNASQILQPPPQPPLAQAQTSLSQNSPIMMPQLQPSPCLPPLLSHPEVPSLPQTQPSVSPFQDLPQSDLPQAPHPSQLSHPSLSLSTSQNQTHPSHLALPSPHPPTQPPSESPAHDTSHPPHLPHPTHYSQSAPPHSPTHSHSESPAHAVSLPPHPSHYSQSTPPHPPTHPHPESPASHFPHPSHYIQSAPPYPPTQSHSDSHPSPHPQPSVPATQTHSPAPTQTHSPAPSPRLYPPYPPTQSHPGSSAHAPPPPHPQSLGGGVPMQYSQIYDDPLYPGFPEGETGEPAPIPSLSSSRSGEDLPKDINILKFFFNLGVKAYTLPIWPPYVYLLPLQQTHHLNPRPPSCSPSPPPQYPPSRPQETYPPQLPYPPASASMPPQYEQHWQQQQQMPPLPRNPSYAHGYPAQSTPFRGQGYPQPYPSYPLSSQGYQTPSPEDFQGVAEQRQPTNRDPIQGQGLSRVPAPLEGPAAANVANANPSLQVVVPGYGHKKDRGDSLQRAVLLVDPPLNNTPIIKLLSNPDISDVSRNSPGSPSHYDIVSKATVSGDNGNLYRGNRSYYPMEPGPQVGAGGYLTPTAMVESLSVGCSTEDSWKEVGGGFKPQTLSHRGRGRQPRGGRGRGGHDSGRGGQRRRQAGVGGAGFDYVQFSPSHRGRGREGGYEFSANQRTGQ</sequence>
<gene>
    <name evidence="9" type="ORF">PBY51_005785</name>
</gene>
<evidence type="ECO:0000259" key="7">
    <source>
        <dbReference type="PROSITE" id="PS50304"/>
    </source>
</evidence>
<feature type="compositionally biased region" description="Low complexity" evidence="6">
    <location>
        <begin position="1058"/>
        <end position="1076"/>
    </location>
</feature>
<organism evidence="9 10">
    <name type="scientific">Eleginops maclovinus</name>
    <name type="common">Patagonian blennie</name>
    <name type="synonym">Eleginus maclovinus</name>
    <dbReference type="NCBI Taxonomy" id="56733"/>
    <lineage>
        <taxon>Eukaryota</taxon>
        <taxon>Metazoa</taxon>
        <taxon>Chordata</taxon>
        <taxon>Craniata</taxon>
        <taxon>Vertebrata</taxon>
        <taxon>Euteleostomi</taxon>
        <taxon>Actinopterygii</taxon>
        <taxon>Neopterygii</taxon>
        <taxon>Teleostei</taxon>
        <taxon>Neoteleostei</taxon>
        <taxon>Acanthomorphata</taxon>
        <taxon>Eupercaria</taxon>
        <taxon>Perciformes</taxon>
        <taxon>Notothenioidei</taxon>
        <taxon>Eleginopidae</taxon>
        <taxon>Eleginops</taxon>
    </lineage>
</organism>
<dbReference type="GO" id="GO:0061578">
    <property type="term" value="F:K63-linked deubiquitinase activity"/>
    <property type="evidence" value="ECO:0007669"/>
    <property type="project" value="TreeGrafter"/>
</dbReference>
<feature type="region of interest" description="Disordered" evidence="6">
    <location>
        <begin position="985"/>
        <end position="1099"/>
    </location>
</feature>
<dbReference type="GO" id="GO:0034122">
    <property type="term" value="P:negative regulation of toll-like receptor signaling pathway"/>
    <property type="evidence" value="ECO:0007669"/>
    <property type="project" value="TreeGrafter"/>
</dbReference>
<dbReference type="GO" id="GO:2000660">
    <property type="term" value="P:negative regulation of interleukin-1-mediated signaling pathway"/>
    <property type="evidence" value="ECO:0007669"/>
    <property type="project" value="TreeGrafter"/>
</dbReference>
<feature type="region of interest" description="Disordered" evidence="6">
    <location>
        <begin position="448"/>
        <end position="589"/>
    </location>
</feature>
<dbReference type="Gene3D" id="3.90.70.80">
    <property type="match status" value="1"/>
</dbReference>
<dbReference type="PROSITE" id="PS50802">
    <property type="entry name" value="OTU"/>
    <property type="match status" value="1"/>
</dbReference>
<evidence type="ECO:0000256" key="5">
    <source>
        <dbReference type="ARBA" id="ARBA00022807"/>
    </source>
</evidence>
<dbReference type="InterPro" id="IPR003323">
    <property type="entry name" value="OTU_dom"/>
</dbReference>
<dbReference type="GO" id="GO:0016579">
    <property type="term" value="P:protein deubiquitination"/>
    <property type="evidence" value="ECO:0007669"/>
    <property type="project" value="TreeGrafter"/>
</dbReference>
<dbReference type="PANTHER" id="PTHR12419">
    <property type="entry name" value="OTU DOMAIN CONTAINING PROTEIN"/>
    <property type="match status" value="1"/>
</dbReference>
<comment type="caution">
    <text evidence="9">The sequence shown here is derived from an EMBL/GenBank/DDBJ whole genome shotgun (WGS) entry which is preliminary data.</text>
</comment>
<feature type="compositionally biased region" description="Pro residues" evidence="6">
    <location>
        <begin position="745"/>
        <end position="755"/>
    </location>
</feature>
<feature type="compositionally biased region" description="Pro residues" evidence="6">
    <location>
        <begin position="568"/>
        <end position="582"/>
    </location>
</feature>
<dbReference type="InterPro" id="IPR038765">
    <property type="entry name" value="Papain-like_cys_pep_sf"/>
</dbReference>
<dbReference type="GO" id="GO:1903093">
    <property type="term" value="P:regulation of protein K48-linked deubiquitination"/>
    <property type="evidence" value="ECO:0007669"/>
    <property type="project" value="TreeGrafter"/>
</dbReference>
<dbReference type="Pfam" id="PF02338">
    <property type="entry name" value="OTU"/>
    <property type="match status" value="1"/>
</dbReference>